<name>A0ABV0QWT2_9TELE</name>
<dbReference type="Proteomes" id="UP001434883">
    <property type="component" value="Unassembled WGS sequence"/>
</dbReference>
<proteinExistence type="predicted"/>
<dbReference type="EMBL" id="JAHRIN010025528">
    <property type="protein sequence ID" value="MEQ2199881.1"/>
    <property type="molecule type" value="Genomic_DNA"/>
</dbReference>
<accession>A0ABV0QWT2</accession>
<gene>
    <name evidence="1" type="ORF">XENOCAPTIV_015484</name>
</gene>
<evidence type="ECO:0000313" key="1">
    <source>
        <dbReference type="EMBL" id="MEQ2199881.1"/>
    </source>
</evidence>
<comment type="caution">
    <text evidence="1">The sequence shown here is derived from an EMBL/GenBank/DDBJ whole genome shotgun (WGS) entry which is preliminary data.</text>
</comment>
<organism evidence="1 2">
    <name type="scientific">Xenoophorus captivus</name>
    <dbReference type="NCBI Taxonomy" id="1517983"/>
    <lineage>
        <taxon>Eukaryota</taxon>
        <taxon>Metazoa</taxon>
        <taxon>Chordata</taxon>
        <taxon>Craniata</taxon>
        <taxon>Vertebrata</taxon>
        <taxon>Euteleostomi</taxon>
        <taxon>Actinopterygii</taxon>
        <taxon>Neopterygii</taxon>
        <taxon>Teleostei</taxon>
        <taxon>Neoteleostei</taxon>
        <taxon>Acanthomorphata</taxon>
        <taxon>Ovalentaria</taxon>
        <taxon>Atherinomorphae</taxon>
        <taxon>Cyprinodontiformes</taxon>
        <taxon>Goodeidae</taxon>
        <taxon>Xenoophorus</taxon>
    </lineage>
</organism>
<protein>
    <submittedName>
        <fullName evidence="1">Uncharacterized protein</fullName>
    </submittedName>
</protein>
<keyword evidence="2" id="KW-1185">Reference proteome</keyword>
<sequence length="123" mass="14187">MLIETFPKRHAAVIIDPGGAGAKYKYNPHFSDFYLLQMLKTMFSFHFTIMHEAVLFYHTKFYKKPSKVIGCNRFKCEKVYRSVNTFAMHCNEIVEEASLSSLTVGLFAFRIMLAGNRFSQRGA</sequence>
<evidence type="ECO:0000313" key="2">
    <source>
        <dbReference type="Proteomes" id="UP001434883"/>
    </source>
</evidence>
<reference evidence="1 2" key="1">
    <citation type="submission" date="2021-06" db="EMBL/GenBank/DDBJ databases">
        <authorList>
            <person name="Palmer J.M."/>
        </authorList>
    </citation>
    <scope>NUCLEOTIDE SEQUENCE [LARGE SCALE GENOMIC DNA]</scope>
    <source>
        <strain evidence="1 2">XC_2019</strain>
        <tissue evidence="1">Muscle</tissue>
    </source>
</reference>